<organism evidence="2 3">
    <name type="scientific">Gymnopilus junonius</name>
    <name type="common">Spectacular rustgill mushroom</name>
    <name type="synonym">Gymnopilus spectabilis subsp. junonius</name>
    <dbReference type="NCBI Taxonomy" id="109634"/>
    <lineage>
        <taxon>Eukaryota</taxon>
        <taxon>Fungi</taxon>
        <taxon>Dikarya</taxon>
        <taxon>Basidiomycota</taxon>
        <taxon>Agaricomycotina</taxon>
        <taxon>Agaricomycetes</taxon>
        <taxon>Agaricomycetidae</taxon>
        <taxon>Agaricales</taxon>
        <taxon>Agaricineae</taxon>
        <taxon>Hymenogastraceae</taxon>
        <taxon>Gymnopilus</taxon>
    </lineage>
</organism>
<feature type="transmembrane region" description="Helical" evidence="1">
    <location>
        <begin position="61"/>
        <end position="81"/>
    </location>
</feature>
<feature type="transmembrane region" description="Helical" evidence="1">
    <location>
        <begin position="93"/>
        <end position="111"/>
    </location>
</feature>
<dbReference type="Proteomes" id="UP000724874">
    <property type="component" value="Unassembled WGS sequence"/>
</dbReference>
<accession>A0A9P5TL15</accession>
<dbReference type="AlphaFoldDB" id="A0A9P5TL15"/>
<name>A0A9P5TL15_GYMJU</name>
<gene>
    <name evidence="2" type="ORF">CPB84DRAFT_1786708</name>
</gene>
<proteinExistence type="predicted"/>
<keyword evidence="1" id="KW-1133">Transmembrane helix</keyword>
<dbReference type="EMBL" id="JADNYJ010000088">
    <property type="protein sequence ID" value="KAF8887889.1"/>
    <property type="molecule type" value="Genomic_DNA"/>
</dbReference>
<keyword evidence="3" id="KW-1185">Reference proteome</keyword>
<keyword evidence="1" id="KW-0472">Membrane</keyword>
<sequence>MDGTPTFLSLSSTRSHHPFDPPFIIDVCIIFLILPSSFPLLSLVLFPLYSFLFIPPLSTHYLRILLGICHPVFLVMWRTFGPLHRRHAPTKRTLLLKHEAFIIPLSLFLAVL</sequence>
<keyword evidence="1" id="KW-0812">Transmembrane</keyword>
<protein>
    <submittedName>
        <fullName evidence="2">Uncharacterized protein</fullName>
    </submittedName>
</protein>
<reference evidence="2" key="1">
    <citation type="submission" date="2020-11" db="EMBL/GenBank/DDBJ databases">
        <authorList>
            <consortium name="DOE Joint Genome Institute"/>
            <person name="Ahrendt S."/>
            <person name="Riley R."/>
            <person name="Andreopoulos W."/>
            <person name="LaButti K."/>
            <person name="Pangilinan J."/>
            <person name="Ruiz-duenas F.J."/>
            <person name="Barrasa J.M."/>
            <person name="Sanchez-Garcia M."/>
            <person name="Camarero S."/>
            <person name="Miyauchi S."/>
            <person name="Serrano A."/>
            <person name="Linde D."/>
            <person name="Babiker R."/>
            <person name="Drula E."/>
            <person name="Ayuso-Fernandez I."/>
            <person name="Pacheco R."/>
            <person name="Padilla G."/>
            <person name="Ferreira P."/>
            <person name="Barriuso J."/>
            <person name="Kellner H."/>
            <person name="Castanera R."/>
            <person name="Alfaro M."/>
            <person name="Ramirez L."/>
            <person name="Pisabarro A.G."/>
            <person name="Kuo A."/>
            <person name="Tritt A."/>
            <person name="Lipzen A."/>
            <person name="He G."/>
            <person name="Yan M."/>
            <person name="Ng V."/>
            <person name="Cullen D."/>
            <person name="Martin F."/>
            <person name="Rosso M.-N."/>
            <person name="Henrissat B."/>
            <person name="Hibbett D."/>
            <person name="Martinez A.T."/>
            <person name="Grigoriev I.V."/>
        </authorList>
    </citation>
    <scope>NUCLEOTIDE SEQUENCE</scope>
    <source>
        <strain evidence="2">AH 44721</strain>
    </source>
</reference>
<evidence type="ECO:0000313" key="3">
    <source>
        <dbReference type="Proteomes" id="UP000724874"/>
    </source>
</evidence>
<comment type="caution">
    <text evidence="2">The sequence shown here is derived from an EMBL/GenBank/DDBJ whole genome shotgun (WGS) entry which is preliminary data.</text>
</comment>
<feature type="transmembrane region" description="Helical" evidence="1">
    <location>
        <begin position="23"/>
        <end position="49"/>
    </location>
</feature>
<evidence type="ECO:0000256" key="1">
    <source>
        <dbReference type="SAM" id="Phobius"/>
    </source>
</evidence>
<evidence type="ECO:0000313" key="2">
    <source>
        <dbReference type="EMBL" id="KAF8887889.1"/>
    </source>
</evidence>